<dbReference type="PROSITE" id="PS00671">
    <property type="entry name" value="D_2_HYDROXYACID_DH_3"/>
    <property type="match status" value="1"/>
</dbReference>
<comment type="similarity">
    <text evidence="9">Belongs to the D-isomer specific 2-hydroxyacid dehydrogenase family. FDH subfamily.</text>
</comment>
<dbReference type="Gene3D" id="3.40.1050.10">
    <property type="entry name" value="Carbonic anhydrase"/>
    <property type="match status" value="1"/>
</dbReference>
<evidence type="ECO:0000313" key="12">
    <source>
        <dbReference type="EMBL" id="KAH0936915.1"/>
    </source>
</evidence>
<dbReference type="SUPFAM" id="SSF51735">
    <property type="entry name" value="NAD(P)-binding Rossmann-fold domains"/>
    <property type="match status" value="1"/>
</dbReference>
<dbReference type="PANTHER" id="PTHR42938:SF9">
    <property type="entry name" value="FORMATE DEHYDROGENASE 1"/>
    <property type="match status" value="1"/>
</dbReference>
<feature type="binding site" evidence="9">
    <location>
        <position position="354"/>
    </location>
    <ligand>
        <name>substrate</name>
    </ligand>
</feature>
<comment type="caution">
    <text evidence="12">The sequence shown here is derived from an EMBL/GenBank/DDBJ whole genome shotgun (WGS) entry which is preliminary data.</text>
</comment>
<feature type="binding site" evidence="9">
    <location>
        <position position="378"/>
    </location>
    <ligand>
        <name>substrate</name>
    </ligand>
</feature>
<comment type="subunit">
    <text evidence="9">Homodimer.</text>
</comment>
<dbReference type="Pfam" id="PF02826">
    <property type="entry name" value="2-Hacid_dh_C"/>
    <property type="match status" value="1"/>
</dbReference>
<feature type="binding site" evidence="9">
    <location>
        <position position="514"/>
    </location>
    <ligand>
        <name>NAD(+)</name>
        <dbReference type="ChEBI" id="CHEBI:57540"/>
    </ligand>
</feature>
<dbReference type="Pfam" id="PF00484">
    <property type="entry name" value="Pro_CA"/>
    <property type="match status" value="1"/>
</dbReference>
<dbReference type="SMART" id="SM00947">
    <property type="entry name" value="Pro_CA"/>
    <property type="match status" value="1"/>
</dbReference>
<dbReference type="InterPro" id="IPR001765">
    <property type="entry name" value="Carbonic_anhydrase"/>
</dbReference>
<keyword evidence="13" id="KW-1185">Reference proteome</keyword>
<evidence type="ECO:0000256" key="9">
    <source>
        <dbReference type="HAMAP-Rule" id="MF_03210"/>
    </source>
</evidence>
<dbReference type="InterPro" id="IPR036874">
    <property type="entry name" value="Carbonic_anhydrase_sf"/>
</dbReference>
<feature type="site" description="Important for catalytic activity" evidence="9">
    <location>
        <position position="516"/>
    </location>
</feature>
<feature type="domain" description="D-isomer specific 2-hydroxyacid dehydrogenase catalytic" evidence="10">
    <location>
        <begin position="296"/>
        <end position="592"/>
    </location>
</feature>
<keyword evidence="9" id="KW-0496">Mitochondrion</keyword>
<evidence type="ECO:0000256" key="2">
    <source>
        <dbReference type="ARBA" id="ARBA00006217"/>
    </source>
</evidence>
<feature type="binding site" evidence="9">
    <location>
        <begin position="488"/>
        <end position="492"/>
    </location>
    <ligand>
        <name>NAD(+)</name>
        <dbReference type="ChEBI" id="CHEBI:57540"/>
    </ligand>
</feature>
<dbReference type="HAMAP" id="MF_03210">
    <property type="entry name" value="Formate_dehydrogenase"/>
    <property type="match status" value="1"/>
</dbReference>
<dbReference type="InterPro" id="IPR029753">
    <property type="entry name" value="D-isomer_DH_CS"/>
</dbReference>
<dbReference type="Proteomes" id="UP000824890">
    <property type="component" value="Unassembled WGS sequence"/>
</dbReference>
<evidence type="ECO:0000256" key="3">
    <source>
        <dbReference type="ARBA" id="ARBA00022799"/>
    </source>
</evidence>
<dbReference type="CDD" id="cd05302">
    <property type="entry name" value="FDH"/>
    <property type="match status" value="1"/>
</dbReference>
<evidence type="ECO:0000256" key="8">
    <source>
        <dbReference type="ARBA" id="ARBA00048348"/>
    </source>
</evidence>
<comment type="catalytic activity">
    <reaction evidence="1 9">
        <text>formate + NAD(+) = CO2 + NADH</text>
        <dbReference type="Rhea" id="RHEA:15985"/>
        <dbReference type="ChEBI" id="CHEBI:15740"/>
        <dbReference type="ChEBI" id="CHEBI:16526"/>
        <dbReference type="ChEBI" id="CHEBI:57540"/>
        <dbReference type="ChEBI" id="CHEBI:57945"/>
        <dbReference type="EC" id="1.17.1.9"/>
    </reaction>
</comment>
<dbReference type="PROSITE" id="PS00670">
    <property type="entry name" value="D_2_HYDROXYACID_DH_2"/>
    <property type="match status" value="1"/>
</dbReference>
<dbReference type="InterPro" id="IPR033689">
    <property type="entry name" value="FDH_NAD-dep"/>
</dbReference>
<evidence type="ECO:0000256" key="4">
    <source>
        <dbReference type="ARBA" id="ARBA00022833"/>
    </source>
</evidence>
<keyword evidence="7" id="KW-0456">Lyase</keyword>
<dbReference type="SUPFAM" id="SSF53056">
    <property type="entry name" value="beta-carbonic anhydrase, cab"/>
    <property type="match status" value="1"/>
</dbReference>
<comment type="subcellular location">
    <subcellularLocation>
        <location evidence="9">Mitochondrion</location>
    </subcellularLocation>
</comment>
<gene>
    <name evidence="12" type="ORF">HID58_004376</name>
</gene>
<dbReference type="EC" id="1.17.1.9" evidence="9"/>
<reference evidence="12 13" key="1">
    <citation type="submission" date="2021-05" db="EMBL/GenBank/DDBJ databases">
        <title>Genome Assembly of Synthetic Allotetraploid Brassica napus Reveals Homoeologous Exchanges between Subgenomes.</title>
        <authorList>
            <person name="Davis J.T."/>
        </authorList>
    </citation>
    <scope>NUCLEOTIDE SEQUENCE [LARGE SCALE GENOMIC DNA]</scope>
    <source>
        <strain evidence="13">cv. Da-Ae</strain>
        <tissue evidence="12">Seedling</tissue>
    </source>
</reference>
<dbReference type="PROSITE" id="PS00705">
    <property type="entry name" value="PROK_CO2_ANHYDRASE_2"/>
    <property type="match status" value="1"/>
</dbReference>
<dbReference type="InterPro" id="IPR015892">
    <property type="entry name" value="Carbonic_anhydrase_CS"/>
</dbReference>
<dbReference type="InterPro" id="IPR006139">
    <property type="entry name" value="D-isomer_2_OHA_DH_cat_dom"/>
</dbReference>
<keyword evidence="4" id="KW-0862">Zinc</keyword>
<evidence type="ECO:0000256" key="7">
    <source>
        <dbReference type="ARBA" id="ARBA00023239"/>
    </source>
</evidence>
<feature type="binding site" evidence="9">
    <location>
        <position position="453"/>
    </location>
    <ligand>
        <name>NAD(+)</name>
        <dbReference type="ChEBI" id="CHEBI:57540"/>
    </ligand>
</feature>
<dbReference type="PROSITE" id="PS00065">
    <property type="entry name" value="D_2_HYDROXYACID_DH_1"/>
    <property type="match status" value="1"/>
</dbReference>
<keyword evidence="6 9" id="KW-0520">NAD</keyword>
<dbReference type="Pfam" id="PF00389">
    <property type="entry name" value="2-Hacid_dh"/>
    <property type="match status" value="1"/>
</dbReference>
<evidence type="ECO:0000256" key="1">
    <source>
        <dbReference type="ARBA" id="ARBA00000455"/>
    </source>
</evidence>
<comment type="caution">
    <text evidence="9">Lacks conserved residue(s) required for the propagation of feature annotation.</text>
</comment>
<comment type="catalytic activity">
    <reaction evidence="8">
        <text>hydrogencarbonate + H(+) = CO2 + H2O</text>
        <dbReference type="Rhea" id="RHEA:10748"/>
        <dbReference type="ChEBI" id="CHEBI:15377"/>
        <dbReference type="ChEBI" id="CHEBI:15378"/>
        <dbReference type="ChEBI" id="CHEBI:16526"/>
        <dbReference type="ChEBI" id="CHEBI:17544"/>
        <dbReference type="EC" id="4.2.1.1"/>
    </reaction>
</comment>
<comment type="function">
    <text evidence="9">Catalyzes the NAD(+)-dependent oxidation of formate to carbon dioxide. Involved in the cell stress response.</text>
</comment>
<dbReference type="InterPro" id="IPR036291">
    <property type="entry name" value="NAD(P)-bd_dom_sf"/>
</dbReference>
<evidence type="ECO:0000256" key="6">
    <source>
        <dbReference type="ARBA" id="ARBA00023027"/>
    </source>
</evidence>
<dbReference type="PANTHER" id="PTHR42938">
    <property type="entry name" value="FORMATE DEHYDROGENASE 1"/>
    <property type="match status" value="1"/>
</dbReference>
<organism evidence="12 13">
    <name type="scientific">Brassica napus</name>
    <name type="common">Rape</name>
    <dbReference type="NCBI Taxonomy" id="3708"/>
    <lineage>
        <taxon>Eukaryota</taxon>
        <taxon>Viridiplantae</taxon>
        <taxon>Streptophyta</taxon>
        <taxon>Embryophyta</taxon>
        <taxon>Tracheophyta</taxon>
        <taxon>Spermatophyta</taxon>
        <taxon>Magnoliopsida</taxon>
        <taxon>eudicotyledons</taxon>
        <taxon>Gunneridae</taxon>
        <taxon>Pentapetalae</taxon>
        <taxon>rosids</taxon>
        <taxon>malvids</taxon>
        <taxon>Brassicales</taxon>
        <taxon>Brassicaceae</taxon>
        <taxon>Brassiceae</taxon>
        <taxon>Brassica</taxon>
    </lineage>
</organism>
<evidence type="ECO:0000256" key="5">
    <source>
        <dbReference type="ARBA" id="ARBA00023002"/>
    </source>
</evidence>
<feature type="binding site" evidence="9">
    <location>
        <begin position="433"/>
        <end position="434"/>
    </location>
    <ligand>
        <name>NAD(+)</name>
        <dbReference type="ChEBI" id="CHEBI:57540"/>
    </ligand>
</feature>
<dbReference type="InterPro" id="IPR029752">
    <property type="entry name" value="D-isomer_DH_CS1"/>
</dbReference>
<dbReference type="EMBL" id="JAGKQM010000002">
    <property type="protein sequence ID" value="KAH0936915.1"/>
    <property type="molecule type" value="Genomic_DNA"/>
</dbReference>
<dbReference type="SUPFAM" id="SSF52283">
    <property type="entry name" value="Formate/glycerate dehydrogenase catalytic domain-like"/>
    <property type="match status" value="1"/>
</dbReference>
<sequence>MSLFGSMTDSISEKLRRHGKPIIRRRPRSSQEACHDDLKTVAAAKVDQITAELKKISSSDGKPFDPVERIKEGFVTFKKEKYDTNPALYGELAKGQSPKVKYAGVGAAIEYAVLHLKVENIVIIGHSACGGIKGLMSFALDGNNSTDFIEDWVKICLPAKSKVLAEAESSAFEDQCGRCEREAVNVSLANLLTYPFVREGVVKGTLALKGGYYDFVKGAFELWELQMMAMRRFTGAAIRACSSSSSSGYFARHLHASSGESKKIVGVFYKANEYASKNPNFLGCVENSLGIRNWLESQGHQYIVTDDKEGLDCELEKHIPDLHVLISTPFHPAYVTAERIKKAKNLQLLLTAGIGSDHIDLQAAAAAGLTVAEVTGSNVVSVAEDELMRILILMRNFVPGYNQVVNGEWNVAGIAYRAYDLEGKTIGTVGAGRIGKLLLQRLKPFGCNLLYHDRLQMEPELEKEIGANYVENLNEMLPKCDVVVLNMPLTEKTRGMFNKEMIAKMKKGVLIVNNARGAIMDRQAVVEAMESGQIGGYSGDVWDPQPAPKDHPWRYMPNQAMTPHISGTTMDAQIRYAAGTKDMLEKYFKGEDFPAQNYIVKDGVIAPQYM</sequence>
<evidence type="ECO:0000259" key="10">
    <source>
        <dbReference type="Pfam" id="PF00389"/>
    </source>
</evidence>
<evidence type="ECO:0000313" key="13">
    <source>
        <dbReference type="Proteomes" id="UP000824890"/>
    </source>
</evidence>
<keyword evidence="3" id="KW-0702">S-nitrosylation</keyword>
<feature type="site" description="Important for catalytic activity" evidence="9">
    <location>
        <position position="564"/>
    </location>
</feature>
<keyword evidence="5 9" id="KW-0560">Oxidoreductase</keyword>
<dbReference type="InterPro" id="IPR006140">
    <property type="entry name" value="D-isomer_DH_NAD-bd"/>
</dbReference>
<protein>
    <recommendedName>
        <fullName evidence="9">Formate dehydrogenase, mitochondrial</fullName>
        <shortName evidence="9">FDH</shortName>
        <ecNumber evidence="9">1.17.1.9</ecNumber>
    </recommendedName>
    <alternativeName>
        <fullName evidence="9">NAD-dependent formate dehydrogenase</fullName>
    </alternativeName>
</protein>
<dbReference type="Gene3D" id="3.40.50.720">
    <property type="entry name" value="NAD(P)-binding Rossmann-like Domain"/>
    <property type="match status" value="2"/>
</dbReference>
<proteinExistence type="inferred from homology"/>
<accession>A0ABQ8E5K0</accession>
<name>A0ABQ8E5K0_BRANA</name>
<feature type="domain" description="D-isomer specific 2-hydroxyacid dehydrogenase NAD-binding" evidence="11">
    <location>
        <begin position="388"/>
        <end position="566"/>
    </location>
</feature>
<feature type="binding site" evidence="9">
    <location>
        <position position="540"/>
    </location>
    <ligand>
        <name>NAD(+)</name>
        <dbReference type="ChEBI" id="CHEBI:57540"/>
    </ligand>
</feature>
<evidence type="ECO:0000259" key="11">
    <source>
        <dbReference type="Pfam" id="PF02826"/>
    </source>
</evidence>
<dbReference type="NCBIfam" id="NF005750">
    <property type="entry name" value="PRK07574.1"/>
    <property type="match status" value="1"/>
</dbReference>
<feature type="binding site" evidence="9">
    <location>
        <begin position="564"/>
        <end position="567"/>
    </location>
    <ligand>
        <name>NAD(+)</name>
        <dbReference type="ChEBI" id="CHEBI:57540"/>
    </ligand>
</feature>
<comment type="similarity">
    <text evidence="2">Belongs to the beta-class carbonic anhydrase family.</text>
</comment>